<dbReference type="CDD" id="cd00118">
    <property type="entry name" value="LysM"/>
    <property type="match status" value="1"/>
</dbReference>
<keyword evidence="3 7" id="KW-0081">Bacteriolytic enzyme</keyword>
<sequence>MKLSNNGLALIKSFEGIRLTAYKAVPTEAHWTIGYGHYGPDVKQNMKITQAQADAYLKSDVARFEKAVNENVKVPINQNQFDALVSFTYNCGPGALQRSDLLKLLNQGKYKEAANQFDLWNKSGGKVLAGLVKRRVKEKELFLKDLPKETKTASKNTNVKTYQVTKQHNGYSTAADAKSKKNKKTTVPKGKYYVFNESKGMINLTTKKGVPGSWINPSETTTKVSKPEYYVVKNNDNLTKIAKKYKTSVGTILKLNPSIKNENLIYPKQKIRVK</sequence>
<evidence type="ECO:0000256" key="6">
    <source>
        <dbReference type="ARBA" id="ARBA00023295"/>
    </source>
</evidence>
<dbReference type="AlphaFoldDB" id="A0A0J1IN41"/>
<dbReference type="HAMAP" id="MF_04110">
    <property type="entry name" value="ENDOLYSIN_T4"/>
    <property type="match status" value="1"/>
</dbReference>
<dbReference type="GO" id="GO:0003796">
    <property type="term" value="F:lysozyme activity"/>
    <property type="evidence" value="ECO:0007669"/>
    <property type="project" value="UniProtKB-EC"/>
</dbReference>
<dbReference type="InterPro" id="IPR034690">
    <property type="entry name" value="Endolysin_T4_type"/>
</dbReference>
<dbReference type="Pfam" id="PF01476">
    <property type="entry name" value="LysM"/>
    <property type="match status" value="1"/>
</dbReference>
<gene>
    <name evidence="9" type="ORF">ABW02_06760</name>
</gene>
<organism evidence="9 10">
    <name type="scientific">Niallia circulans</name>
    <name type="common">Bacillus circulans</name>
    <dbReference type="NCBI Taxonomy" id="1397"/>
    <lineage>
        <taxon>Bacteria</taxon>
        <taxon>Bacillati</taxon>
        <taxon>Bacillota</taxon>
        <taxon>Bacilli</taxon>
        <taxon>Bacillales</taxon>
        <taxon>Bacillaceae</taxon>
        <taxon>Niallia</taxon>
    </lineage>
</organism>
<dbReference type="Proteomes" id="UP000036045">
    <property type="component" value="Unassembled WGS sequence"/>
</dbReference>
<evidence type="ECO:0000256" key="3">
    <source>
        <dbReference type="ARBA" id="ARBA00022638"/>
    </source>
</evidence>
<dbReference type="SUPFAM" id="SSF54106">
    <property type="entry name" value="LysM domain"/>
    <property type="match status" value="1"/>
</dbReference>
<dbReference type="EC" id="3.2.1.17" evidence="7"/>
<reference evidence="9 10" key="1">
    <citation type="submission" date="2015-05" db="EMBL/GenBank/DDBJ databases">
        <title>Whole genome sequence and identification of bacterial endophytes from Costus igneus.</title>
        <authorList>
            <person name="Lee Y.P."/>
            <person name="Gan H.M."/>
            <person name="Eng W."/>
            <person name="Wheatley M.S."/>
            <person name="Caraballo A."/>
            <person name="Polter S."/>
            <person name="Savka M.A."/>
            <person name="Hudson A.O."/>
        </authorList>
    </citation>
    <scope>NUCLEOTIDE SEQUENCE [LARGE SCALE GENOMIC DNA]</scope>
    <source>
        <strain evidence="9 10">RIT379</strain>
    </source>
</reference>
<dbReference type="OrthoDB" id="9802228at2"/>
<evidence type="ECO:0000256" key="1">
    <source>
        <dbReference type="ARBA" id="ARBA00000632"/>
    </source>
</evidence>
<evidence type="ECO:0000256" key="2">
    <source>
        <dbReference type="ARBA" id="ARBA00022529"/>
    </source>
</evidence>
<evidence type="ECO:0000256" key="4">
    <source>
        <dbReference type="ARBA" id="ARBA00022801"/>
    </source>
</evidence>
<protein>
    <recommendedName>
        <fullName evidence="7">Lysozyme</fullName>
        <ecNumber evidence="7">3.2.1.17</ecNumber>
    </recommendedName>
</protein>
<dbReference type="PANTHER" id="PTHR38107:SF3">
    <property type="entry name" value="LYSOZYME RRRD-RELATED"/>
    <property type="match status" value="1"/>
</dbReference>
<dbReference type="SMART" id="SM00257">
    <property type="entry name" value="LysM"/>
    <property type="match status" value="1"/>
</dbReference>
<dbReference type="CDD" id="cd00737">
    <property type="entry name" value="lyz_endolysin_autolysin"/>
    <property type="match status" value="1"/>
</dbReference>
<dbReference type="SUPFAM" id="SSF53955">
    <property type="entry name" value="Lysozyme-like"/>
    <property type="match status" value="1"/>
</dbReference>
<comment type="similarity">
    <text evidence="7">Belongs to the glycosyl hydrolase 24 family.</text>
</comment>
<evidence type="ECO:0000256" key="7">
    <source>
        <dbReference type="RuleBase" id="RU003788"/>
    </source>
</evidence>
<dbReference type="InterPro" id="IPR018392">
    <property type="entry name" value="LysM"/>
</dbReference>
<evidence type="ECO:0000313" key="9">
    <source>
        <dbReference type="EMBL" id="KLV27386.1"/>
    </source>
</evidence>
<dbReference type="RefSeq" id="WP_047941363.1">
    <property type="nucleotide sequence ID" value="NZ_LDPH01000004.1"/>
</dbReference>
<proteinExistence type="inferred from homology"/>
<accession>A0A0J1IN41</accession>
<dbReference type="GO" id="GO:0009253">
    <property type="term" value="P:peptidoglycan catabolic process"/>
    <property type="evidence" value="ECO:0007669"/>
    <property type="project" value="InterPro"/>
</dbReference>
<dbReference type="InterPro" id="IPR051018">
    <property type="entry name" value="Bacteriophage_GH24"/>
</dbReference>
<comment type="caution">
    <text evidence="9">The sequence shown here is derived from an EMBL/GenBank/DDBJ whole genome shotgun (WGS) entry which is preliminary data.</text>
</comment>
<dbReference type="Gene3D" id="1.10.530.40">
    <property type="match status" value="1"/>
</dbReference>
<keyword evidence="10" id="KW-1185">Reference proteome</keyword>
<dbReference type="InterPro" id="IPR023347">
    <property type="entry name" value="Lysozyme_dom_sf"/>
</dbReference>
<dbReference type="GO" id="GO:0042742">
    <property type="term" value="P:defense response to bacterium"/>
    <property type="evidence" value="ECO:0007669"/>
    <property type="project" value="UniProtKB-KW"/>
</dbReference>
<dbReference type="PATRIC" id="fig|1397.4.peg.4026"/>
<evidence type="ECO:0000313" key="10">
    <source>
        <dbReference type="Proteomes" id="UP000036045"/>
    </source>
</evidence>
<evidence type="ECO:0000256" key="5">
    <source>
        <dbReference type="ARBA" id="ARBA00023200"/>
    </source>
</evidence>
<dbReference type="Pfam" id="PF00959">
    <property type="entry name" value="Phage_lysozyme"/>
    <property type="match status" value="1"/>
</dbReference>
<dbReference type="InterPro" id="IPR002196">
    <property type="entry name" value="Glyco_hydro_24"/>
</dbReference>
<dbReference type="InterPro" id="IPR033907">
    <property type="entry name" value="Endolysin_autolysin"/>
</dbReference>
<evidence type="ECO:0000259" key="8">
    <source>
        <dbReference type="PROSITE" id="PS51782"/>
    </source>
</evidence>
<keyword evidence="4 7" id="KW-0378">Hydrolase</keyword>
<dbReference type="PANTHER" id="PTHR38107">
    <property type="match status" value="1"/>
</dbReference>
<dbReference type="EMBL" id="LDPH01000004">
    <property type="protein sequence ID" value="KLV27386.1"/>
    <property type="molecule type" value="Genomic_DNA"/>
</dbReference>
<keyword evidence="2 7" id="KW-0929">Antimicrobial</keyword>
<dbReference type="InterPro" id="IPR023346">
    <property type="entry name" value="Lysozyme-like_dom_sf"/>
</dbReference>
<dbReference type="GO" id="GO:0031640">
    <property type="term" value="P:killing of cells of another organism"/>
    <property type="evidence" value="ECO:0007669"/>
    <property type="project" value="UniProtKB-KW"/>
</dbReference>
<name>A0A0J1IN41_NIACI</name>
<keyword evidence="6 7" id="KW-0326">Glycosidase</keyword>
<dbReference type="PROSITE" id="PS51782">
    <property type="entry name" value="LYSM"/>
    <property type="match status" value="1"/>
</dbReference>
<dbReference type="Gene3D" id="3.10.350.10">
    <property type="entry name" value="LysM domain"/>
    <property type="match status" value="1"/>
</dbReference>
<feature type="domain" description="LysM" evidence="8">
    <location>
        <begin position="228"/>
        <end position="273"/>
    </location>
</feature>
<dbReference type="GO" id="GO:0016998">
    <property type="term" value="P:cell wall macromolecule catabolic process"/>
    <property type="evidence" value="ECO:0007669"/>
    <property type="project" value="InterPro"/>
</dbReference>
<dbReference type="InterPro" id="IPR036779">
    <property type="entry name" value="LysM_dom_sf"/>
</dbReference>
<comment type="catalytic activity">
    <reaction evidence="1 7">
        <text>Hydrolysis of (1-&gt;4)-beta-linkages between N-acetylmuramic acid and N-acetyl-D-glucosamine residues in a peptidoglycan and between N-acetyl-D-glucosamine residues in chitodextrins.</text>
        <dbReference type="EC" id="3.2.1.17"/>
    </reaction>
</comment>
<keyword evidence="5" id="KW-1035">Host cytoplasm</keyword>